<evidence type="ECO:0000256" key="3">
    <source>
        <dbReference type="ARBA" id="ARBA00023235"/>
    </source>
</evidence>
<dbReference type="PANTHER" id="PTHR21198">
    <property type="entry name" value="GLUTAMATE RACEMASE"/>
    <property type="match status" value="1"/>
</dbReference>
<keyword evidence="2 5" id="KW-0573">Peptidoglycan synthesis</keyword>
<feature type="binding site" evidence="5">
    <location>
        <begin position="39"/>
        <end position="40"/>
    </location>
    <ligand>
        <name>substrate</name>
    </ligand>
</feature>
<dbReference type="PANTHER" id="PTHR21198:SF2">
    <property type="entry name" value="GLUTAMATE RACEMASE"/>
    <property type="match status" value="1"/>
</dbReference>
<name>A0A6L5Z0D9_9RHOB</name>
<comment type="caution">
    <text evidence="6">The sequence shown here is derived from an EMBL/GenBank/DDBJ whole genome shotgun (WGS) entry which is preliminary data.</text>
</comment>
<evidence type="ECO:0000313" key="6">
    <source>
        <dbReference type="EMBL" id="MSU90013.1"/>
    </source>
</evidence>
<dbReference type="InterPro" id="IPR004391">
    <property type="entry name" value="Glu_race"/>
</dbReference>
<comment type="function">
    <text evidence="5">Provides the (R)-glutamate required for cell wall biosynthesis.</text>
</comment>
<dbReference type="GO" id="GO:0008360">
    <property type="term" value="P:regulation of cell shape"/>
    <property type="evidence" value="ECO:0007669"/>
    <property type="project" value="UniProtKB-KW"/>
</dbReference>
<dbReference type="PROSITE" id="PS00923">
    <property type="entry name" value="ASP_GLU_RACEMASE_1"/>
    <property type="match status" value="1"/>
</dbReference>
<evidence type="ECO:0000256" key="1">
    <source>
        <dbReference type="ARBA" id="ARBA00022960"/>
    </source>
</evidence>
<reference evidence="6 7" key="1">
    <citation type="submission" date="2019-10" db="EMBL/GenBank/DDBJ databases">
        <title>Cognatihalovulum marinum gen. nov. sp. nov., a new member of the family Rhodobacteraceae isolated from deep seawater of the Northwest Indian Ocean.</title>
        <authorList>
            <person name="Ruan C."/>
            <person name="Wang J."/>
            <person name="Zheng X."/>
            <person name="Song L."/>
            <person name="Zhu Y."/>
            <person name="Huang Y."/>
            <person name="Lu Z."/>
            <person name="Du W."/>
            <person name="Huang L."/>
            <person name="Dai X."/>
        </authorList>
    </citation>
    <scope>NUCLEOTIDE SEQUENCE [LARGE SCALE GENOMIC DNA]</scope>
    <source>
        <strain evidence="6 7">2CG4</strain>
    </source>
</reference>
<dbReference type="UniPathway" id="UPA00219"/>
<evidence type="ECO:0000313" key="7">
    <source>
        <dbReference type="Proteomes" id="UP000474957"/>
    </source>
</evidence>
<dbReference type="SUPFAM" id="SSF53681">
    <property type="entry name" value="Aspartate/glutamate racemase"/>
    <property type="match status" value="2"/>
</dbReference>
<dbReference type="InterPro" id="IPR018187">
    <property type="entry name" value="Asp/Glu_racemase_AS_1"/>
</dbReference>
<keyword evidence="4 5" id="KW-0961">Cell wall biogenesis/degradation</keyword>
<keyword evidence="7" id="KW-1185">Reference proteome</keyword>
<feature type="active site" description="Proton donor/acceptor" evidence="5">
    <location>
        <position position="194"/>
    </location>
</feature>
<evidence type="ECO:0000256" key="2">
    <source>
        <dbReference type="ARBA" id="ARBA00022984"/>
    </source>
</evidence>
<comment type="catalytic activity">
    <reaction evidence="5">
        <text>L-glutamate = D-glutamate</text>
        <dbReference type="Rhea" id="RHEA:12813"/>
        <dbReference type="ChEBI" id="CHEBI:29985"/>
        <dbReference type="ChEBI" id="CHEBI:29986"/>
        <dbReference type="EC" id="5.1.1.3"/>
    </reaction>
</comment>
<comment type="similarity">
    <text evidence="5">Belongs to the aspartate/glutamate racemases family.</text>
</comment>
<dbReference type="Gene3D" id="3.40.50.1860">
    <property type="match status" value="2"/>
</dbReference>
<gene>
    <name evidence="5" type="primary">murI</name>
    <name evidence="6" type="ORF">GE300_10365</name>
</gene>
<feature type="active site" description="Proton donor/acceptor" evidence="5">
    <location>
        <position position="70"/>
    </location>
</feature>
<dbReference type="RefSeq" id="WP_325063190.1">
    <property type="nucleotide sequence ID" value="NZ_WIND01000006.1"/>
</dbReference>
<dbReference type="GO" id="GO:0071555">
    <property type="term" value="P:cell wall organization"/>
    <property type="evidence" value="ECO:0007669"/>
    <property type="project" value="UniProtKB-KW"/>
</dbReference>
<dbReference type="EMBL" id="WIND01000006">
    <property type="protein sequence ID" value="MSU90013.1"/>
    <property type="molecule type" value="Genomic_DNA"/>
</dbReference>
<evidence type="ECO:0000256" key="4">
    <source>
        <dbReference type="ARBA" id="ARBA00023316"/>
    </source>
</evidence>
<sequence>MPIGVFDSGLGGLTILGRLQAALPGQDFLYLGDNANAPYGVRGAREIFDLTARGCEALFVRGCTLVILACNTASAVALRQMQEFWVPADRRVLGVFVPMIETIIARPWALRGPAVPSPVRDIALFATPATVDSGAFTRELVLRAHGARVLEVPCPGLVDALETGDAAAAGAVVVRAVGWALQGMPAPQVVALGCTHYPLARGAFARALPAGTRILSQGDVVAASLGDYLGRHPQFAGTGESRYLTTGDPAAVGAAAKRLLGSDLPFHRA</sequence>
<organism evidence="6 7">
    <name type="scientific">Halovulum marinum</name>
    <dbReference type="NCBI Taxonomy" id="2662447"/>
    <lineage>
        <taxon>Bacteria</taxon>
        <taxon>Pseudomonadati</taxon>
        <taxon>Pseudomonadota</taxon>
        <taxon>Alphaproteobacteria</taxon>
        <taxon>Rhodobacterales</taxon>
        <taxon>Paracoccaceae</taxon>
        <taxon>Halovulum</taxon>
    </lineage>
</organism>
<feature type="binding site" evidence="5">
    <location>
        <begin position="195"/>
        <end position="196"/>
    </location>
    <ligand>
        <name>substrate</name>
    </ligand>
</feature>
<dbReference type="HAMAP" id="MF_00258">
    <property type="entry name" value="Glu_racemase"/>
    <property type="match status" value="1"/>
</dbReference>
<keyword evidence="1 5" id="KW-0133">Cell shape</keyword>
<dbReference type="GO" id="GO:0009252">
    <property type="term" value="P:peptidoglycan biosynthetic process"/>
    <property type="evidence" value="ECO:0007669"/>
    <property type="project" value="UniProtKB-UniRule"/>
</dbReference>
<protein>
    <recommendedName>
        <fullName evidence="5">Glutamate racemase</fullName>
        <ecNumber evidence="5">5.1.1.3</ecNumber>
    </recommendedName>
</protein>
<proteinExistence type="inferred from homology"/>
<comment type="pathway">
    <text evidence="5">Cell wall biogenesis; peptidoglycan biosynthesis.</text>
</comment>
<keyword evidence="3 5" id="KW-0413">Isomerase</keyword>
<accession>A0A6L5Z0D9</accession>
<evidence type="ECO:0000256" key="5">
    <source>
        <dbReference type="HAMAP-Rule" id="MF_00258"/>
    </source>
</evidence>
<dbReference type="EC" id="5.1.1.3" evidence="5"/>
<feature type="binding site" evidence="5">
    <location>
        <begin position="7"/>
        <end position="8"/>
    </location>
    <ligand>
        <name>substrate</name>
    </ligand>
</feature>
<dbReference type="Proteomes" id="UP000474957">
    <property type="component" value="Unassembled WGS sequence"/>
</dbReference>
<dbReference type="GO" id="GO:0008881">
    <property type="term" value="F:glutamate racemase activity"/>
    <property type="evidence" value="ECO:0007669"/>
    <property type="project" value="UniProtKB-UniRule"/>
</dbReference>
<feature type="binding site" evidence="5">
    <location>
        <begin position="71"/>
        <end position="72"/>
    </location>
    <ligand>
        <name>substrate</name>
    </ligand>
</feature>
<dbReference type="InterPro" id="IPR001920">
    <property type="entry name" value="Asp/Glu_race"/>
</dbReference>
<dbReference type="AlphaFoldDB" id="A0A6L5Z0D9"/>